<keyword evidence="6" id="KW-0539">Nucleus</keyword>
<evidence type="ECO:0000256" key="5">
    <source>
        <dbReference type="ARBA" id="ARBA00022833"/>
    </source>
</evidence>
<dbReference type="AlphaFoldDB" id="A0A7D8URQ5"/>
<keyword evidence="4 8" id="KW-0378">Hydrolase</keyword>
<dbReference type="GO" id="GO:0016788">
    <property type="term" value="F:hydrolase activity, acting on ester bonds"/>
    <property type="evidence" value="ECO:0007669"/>
    <property type="project" value="TreeGrafter"/>
</dbReference>
<dbReference type="InterPro" id="IPR015021">
    <property type="entry name" value="C11orf54_DUF1907"/>
</dbReference>
<dbReference type="PANTHER" id="PTHR13204">
    <property type="entry name" value="PTD012 PROTEIN"/>
    <property type="match status" value="1"/>
</dbReference>
<evidence type="ECO:0000256" key="3">
    <source>
        <dbReference type="ARBA" id="ARBA00022723"/>
    </source>
</evidence>
<dbReference type="Pfam" id="PF08925">
    <property type="entry name" value="DUF1907"/>
    <property type="match status" value="1"/>
</dbReference>
<evidence type="ECO:0000256" key="6">
    <source>
        <dbReference type="ARBA" id="ARBA00023242"/>
    </source>
</evidence>
<evidence type="ECO:0000313" key="9">
    <source>
        <dbReference type="Proteomes" id="UP000481288"/>
    </source>
</evidence>
<dbReference type="GO" id="GO:0008270">
    <property type="term" value="F:zinc ion binding"/>
    <property type="evidence" value="ECO:0007669"/>
    <property type="project" value="TreeGrafter"/>
</dbReference>
<evidence type="ECO:0000256" key="2">
    <source>
        <dbReference type="ARBA" id="ARBA00011245"/>
    </source>
</evidence>
<dbReference type="Proteomes" id="UP000481288">
    <property type="component" value="Unassembled WGS sequence"/>
</dbReference>
<sequence>MAGWSVQKLELDAPSLEDLVLPISAGLSSNFQDSSVAVVSCPDLRQAPYNLAAPGLCGKPRIADIGGPPNLAPIPKLDRKYSFIDMVGLMEMGPSGAVIGASAGPFHVVGVNSELMPNWSYEEDAVVNRTHYAKTDEEGGCLCERLNSEDFGLMANLFGSEGSPGKVLKITAKIRTGDDNFTSTIQKALKARFGDRVVSIGGVFIIKKGKANLHVMPDFSRTPLKSRDEVEKWLRYFDMSAPLVCLSVFHSHDPGLDLRMEHTHCFSDHNEGGHYHDDITPTEVEYEAYFNVANVLYRIDRPEK</sequence>
<dbReference type="CDD" id="cd17298">
    <property type="entry name" value="DUF1907"/>
    <property type="match status" value="1"/>
</dbReference>
<comment type="subunit">
    <text evidence="2">Monomer.</text>
</comment>
<proteinExistence type="predicted"/>
<reference evidence="8 9" key="1">
    <citation type="submission" date="2018-05" db="EMBL/GenBank/DDBJ databases">
        <title>Whole genome sequencing for identification of molecular markers to develop diagnostic detection tools for the regulated plant pathogen Lachnellula willkommii.</title>
        <authorList>
            <person name="Giroux E."/>
            <person name="Bilodeau G."/>
        </authorList>
    </citation>
    <scope>NUCLEOTIDE SEQUENCE [LARGE SCALE GENOMIC DNA]</scope>
    <source>
        <strain evidence="8 9">CBS 625.97</strain>
    </source>
</reference>
<keyword evidence="3" id="KW-0479">Metal-binding</keyword>
<name>A0A7D8URQ5_9HELO</name>
<accession>A0A7D8URQ5</accession>
<comment type="caution">
    <text evidence="8">The sequence shown here is derived from an EMBL/GenBank/DDBJ whole genome shotgun (WGS) entry which is preliminary data.</text>
</comment>
<protein>
    <submittedName>
        <fullName evidence="8">Ester hydrolase-like protein</fullName>
    </submittedName>
</protein>
<dbReference type="PANTHER" id="PTHR13204:SF1">
    <property type="entry name" value="ESTER HYDROLASE C11ORF54"/>
    <property type="match status" value="1"/>
</dbReference>
<dbReference type="GO" id="GO:0005634">
    <property type="term" value="C:nucleus"/>
    <property type="evidence" value="ECO:0007669"/>
    <property type="project" value="UniProtKB-SubCell"/>
</dbReference>
<comment type="subcellular location">
    <subcellularLocation>
        <location evidence="1">Nucleus</location>
    </subcellularLocation>
</comment>
<feature type="domain" description="DUF1907" evidence="7">
    <location>
        <begin position="22"/>
        <end position="299"/>
    </location>
</feature>
<evidence type="ECO:0000256" key="1">
    <source>
        <dbReference type="ARBA" id="ARBA00004123"/>
    </source>
</evidence>
<keyword evidence="5" id="KW-0862">Zinc</keyword>
<gene>
    <name evidence="8" type="ORF">LCER1_G004062</name>
</gene>
<dbReference type="OrthoDB" id="5119241at2759"/>
<organism evidence="8 9">
    <name type="scientific">Lachnellula cervina</name>
    <dbReference type="NCBI Taxonomy" id="1316786"/>
    <lineage>
        <taxon>Eukaryota</taxon>
        <taxon>Fungi</taxon>
        <taxon>Dikarya</taxon>
        <taxon>Ascomycota</taxon>
        <taxon>Pezizomycotina</taxon>
        <taxon>Leotiomycetes</taxon>
        <taxon>Helotiales</taxon>
        <taxon>Lachnaceae</taxon>
        <taxon>Lachnellula</taxon>
    </lineage>
</organism>
<dbReference type="SUPFAM" id="SSF117856">
    <property type="entry name" value="AF0104/ALDC/Ptd012-like"/>
    <property type="match status" value="1"/>
</dbReference>
<dbReference type="EMBL" id="QGMG01000191">
    <property type="protein sequence ID" value="TVY56030.1"/>
    <property type="molecule type" value="Genomic_DNA"/>
</dbReference>
<keyword evidence="9" id="KW-1185">Reference proteome</keyword>
<evidence type="ECO:0000259" key="7">
    <source>
        <dbReference type="SMART" id="SM01168"/>
    </source>
</evidence>
<dbReference type="SMART" id="SM01168">
    <property type="entry name" value="DUF1907"/>
    <property type="match status" value="1"/>
</dbReference>
<evidence type="ECO:0000256" key="4">
    <source>
        <dbReference type="ARBA" id="ARBA00022801"/>
    </source>
</evidence>
<evidence type="ECO:0000313" key="8">
    <source>
        <dbReference type="EMBL" id="TVY56030.1"/>
    </source>
</evidence>